<dbReference type="STRING" id="454006.SAMN05421825_3299"/>
<name>A0A1G7U468_9FLAO</name>
<dbReference type="EMBL" id="FNBH01000004">
    <property type="protein sequence ID" value="SDG41829.1"/>
    <property type="molecule type" value="Genomic_DNA"/>
</dbReference>
<organism evidence="1 2">
    <name type="scientific">Epilithonimonas hungarica</name>
    <dbReference type="NCBI Taxonomy" id="454006"/>
    <lineage>
        <taxon>Bacteria</taxon>
        <taxon>Pseudomonadati</taxon>
        <taxon>Bacteroidota</taxon>
        <taxon>Flavobacteriia</taxon>
        <taxon>Flavobacteriales</taxon>
        <taxon>Weeksellaceae</taxon>
        <taxon>Chryseobacterium group</taxon>
        <taxon>Epilithonimonas</taxon>
    </lineage>
</organism>
<proteinExistence type="predicted"/>
<evidence type="ECO:0000313" key="1">
    <source>
        <dbReference type="EMBL" id="SDG41829.1"/>
    </source>
</evidence>
<protein>
    <submittedName>
        <fullName evidence="1">Uncharacterized protein</fullName>
    </submittedName>
</protein>
<sequence length="276" mass="29959">MKTIYFLIFGLLFINIKSQIGINTQKPLANLEVHKSSLLTIPDGIIPPRTTADSLKMKDQLYGPPQNGAFIHIVAPLASPASPKTQNMTSSGYYIYDAHYTHADKNTKGLWKKMFSDPSAFAAKGVSGLSLVSSGTEFLGSDFKILQFNAQLEQEMGQEFVKDNQYVVPETGLYAINYSLRFGDGLTKDVPASAKPGLAISRTSDAGKVPTLLDHVLLANGTIPVIATKVSLTEGRIDHIYNLKTGEKLNFGVVTGGMDLSVLGDISTEISIYKIR</sequence>
<evidence type="ECO:0000313" key="2">
    <source>
        <dbReference type="Proteomes" id="UP000199203"/>
    </source>
</evidence>
<dbReference type="Proteomes" id="UP000199203">
    <property type="component" value="Unassembled WGS sequence"/>
</dbReference>
<dbReference type="OrthoDB" id="1345111at2"/>
<dbReference type="RefSeq" id="WP_089874525.1">
    <property type="nucleotide sequence ID" value="NZ_FNBH01000004.1"/>
</dbReference>
<gene>
    <name evidence="1" type="ORF">SAMN05421825_3299</name>
</gene>
<dbReference type="AlphaFoldDB" id="A0A1G7U468"/>
<accession>A0A1G7U468</accession>
<reference evidence="2" key="1">
    <citation type="submission" date="2016-10" db="EMBL/GenBank/DDBJ databases">
        <authorList>
            <person name="Varghese N."/>
            <person name="Submissions S."/>
        </authorList>
    </citation>
    <scope>NUCLEOTIDE SEQUENCE [LARGE SCALE GENOMIC DNA]</scope>
    <source>
        <strain evidence="2">DSM 19684</strain>
    </source>
</reference>
<keyword evidence="2" id="KW-1185">Reference proteome</keyword>